<reference evidence="1" key="1">
    <citation type="submission" date="2023-06" db="EMBL/GenBank/DDBJ databases">
        <title>Multi-omics analyses reveal the molecular pathogenesis toolkit of Lasiodiplodia hormozganensis, a cross-kingdom pathogen.</title>
        <authorList>
            <person name="Felix C."/>
            <person name="Meneses R."/>
            <person name="Goncalves M.F.M."/>
            <person name="Tilleman L."/>
            <person name="Duarte A.S."/>
            <person name="Jorrin-Novo J.V."/>
            <person name="Van De Peer Y."/>
            <person name="Deforce D."/>
            <person name="Van Nieuwerburgh F."/>
            <person name="Esteves A.C."/>
            <person name="Alves A."/>
        </authorList>
    </citation>
    <scope>NUCLEOTIDE SEQUENCE</scope>
    <source>
        <strain evidence="1">CBS 339.90</strain>
    </source>
</reference>
<keyword evidence="2" id="KW-1185">Reference proteome</keyword>
<dbReference type="Proteomes" id="UP001175001">
    <property type="component" value="Unassembled WGS sequence"/>
</dbReference>
<comment type="caution">
    <text evidence="1">The sequence shown here is derived from an EMBL/GenBank/DDBJ whole genome shotgun (WGS) entry which is preliminary data.</text>
</comment>
<accession>A0AA40BYJ0</accession>
<dbReference type="AlphaFoldDB" id="A0AA40BYJ0"/>
<proteinExistence type="predicted"/>
<dbReference type="EMBL" id="JAUJDW010000183">
    <property type="protein sequence ID" value="KAK0618621.1"/>
    <property type="molecule type" value="Genomic_DNA"/>
</dbReference>
<protein>
    <submittedName>
        <fullName evidence="1">Uncharacterized protein</fullName>
    </submittedName>
</protein>
<name>A0AA40BYJ0_9PEZI</name>
<sequence>MPCLAHTEYYAYLWLRCNHLAMRLWPGRHVFVQLGSYNARTLFHARVTVWGRGRPFCIYGSDVDTDIAALIDLRRRLTLALNAVRRNPRVNRIRVARRG</sequence>
<evidence type="ECO:0000313" key="1">
    <source>
        <dbReference type="EMBL" id="KAK0618621.1"/>
    </source>
</evidence>
<gene>
    <name evidence="1" type="ORF">DIS24_g11685</name>
</gene>
<evidence type="ECO:0000313" key="2">
    <source>
        <dbReference type="Proteomes" id="UP001175001"/>
    </source>
</evidence>
<organism evidence="1 2">
    <name type="scientific">Lasiodiplodia hormozganensis</name>
    <dbReference type="NCBI Taxonomy" id="869390"/>
    <lineage>
        <taxon>Eukaryota</taxon>
        <taxon>Fungi</taxon>
        <taxon>Dikarya</taxon>
        <taxon>Ascomycota</taxon>
        <taxon>Pezizomycotina</taxon>
        <taxon>Dothideomycetes</taxon>
        <taxon>Dothideomycetes incertae sedis</taxon>
        <taxon>Botryosphaeriales</taxon>
        <taxon>Botryosphaeriaceae</taxon>
        <taxon>Lasiodiplodia</taxon>
    </lineage>
</organism>